<dbReference type="Proteomes" id="UP000054144">
    <property type="component" value="Unassembled WGS sequence"/>
</dbReference>
<accession>A0A0D7A6S1</accession>
<name>A0A0D7A6S1_9AGAR</name>
<organism evidence="2 3">
    <name type="scientific">Fistulina hepatica ATCC 64428</name>
    <dbReference type="NCBI Taxonomy" id="1128425"/>
    <lineage>
        <taxon>Eukaryota</taxon>
        <taxon>Fungi</taxon>
        <taxon>Dikarya</taxon>
        <taxon>Basidiomycota</taxon>
        <taxon>Agaricomycotina</taxon>
        <taxon>Agaricomycetes</taxon>
        <taxon>Agaricomycetidae</taxon>
        <taxon>Agaricales</taxon>
        <taxon>Fistulinaceae</taxon>
        <taxon>Fistulina</taxon>
    </lineage>
</organism>
<proteinExistence type="predicted"/>
<feature type="chain" id="PRO_5002315991" description="Secreted protein" evidence="1">
    <location>
        <begin position="18"/>
        <end position="244"/>
    </location>
</feature>
<dbReference type="EMBL" id="KN882024">
    <property type="protein sequence ID" value="KIY46722.1"/>
    <property type="molecule type" value="Genomic_DNA"/>
</dbReference>
<evidence type="ECO:0000313" key="3">
    <source>
        <dbReference type="Proteomes" id="UP000054144"/>
    </source>
</evidence>
<dbReference type="OrthoDB" id="2310204at2759"/>
<sequence>MRCLFLTVPVLFSLASAFPLDLQTIFSWSSAPSHRPQVDDNASEFPNGWHDPRIHGGRFLDYATNSDCGEPLNVIISAKSDPFILTEEGMHYYSKSIGFSEECLGIHYGFIHEADLGDGDGRKEEQILARQYYFPVWGTCWESLAGGQHFRAWRQNGSQANSGAWFIGASLEQDSSKNHMIVPNGYNLGRDWLVERAISGSHWKGKWWKAEVEWRNDLLPPGNEGVNHGIKQDGWVAILTVNRL</sequence>
<protein>
    <recommendedName>
        <fullName evidence="4">Secreted protein</fullName>
    </recommendedName>
</protein>
<feature type="signal peptide" evidence="1">
    <location>
        <begin position="1"/>
        <end position="17"/>
    </location>
</feature>
<evidence type="ECO:0000313" key="2">
    <source>
        <dbReference type="EMBL" id="KIY46722.1"/>
    </source>
</evidence>
<keyword evidence="3" id="KW-1185">Reference proteome</keyword>
<dbReference type="AlphaFoldDB" id="A0A0D7A6S1"/>
<evidence type="ECO:0008006" key="4">
    <source>
        <dbReference type="Google" id="ProtNLM"/>
    </source>
</evidence>
<keyword evidence="1" id="KW-0732">Signal</keyword>
<evidence type="ECO:0000256" key="1">
    <source>
        <dbReference type="SAM" id="SignalP"/>
    </source>
</evidence>
<reference evidence="2 3" key="1">
    <citation type="journal article" date="2015" name="Fungal Genet. Biol.">
        <title>Evolution of novel wood decay mechanisms in Agaricales revealed by the genome sequences of Fistulina hepatica and Cylindrobasidium torrendii.</title>
        <authorList>
            <person name="Floudas D."/>
            <person name="Held B.W."/>
            <person name="Riley R."/>
            <person name="Nagy L.G."/>
            <person name="Koehler G."/>
            <person name="Ransdell A.S."/>
            <person name="Younus H."/>
            <person name="Chow J."/>
            <person name="Chiniquy J."/>
            <person name="Lipzen A."/>
            <person name="Tritt A."/>
            <person name="Sun H."/>
            <person name="Haridas S."/>
            <person name="LaButti K."/>
            <person name="Ohm R.A."/>
            <person name="Kues U."/>
            <person name="Blanchette R.A."/>
            <person name="Grigoriev I.V."/>
            <person name="Minto R.E."/>
            <person name="Hibbett D.S."/>
        </authorList>
    </citation>
    <scope>NUCLEOTIDE SEQUENCE [LARGE SCALE GENOMIC DNA]</scope>
    <source>
        <strain evidence="2 3">ATCC 64428</strain>
    </source>
</reference>
<gene>
    <name evidence="2" type="ORF">FISHEDRAFT_75334</name>
</gene>